<feature type="signal peptide" evidence="1">
    <location>
        <begin position="1"/>
        <end position="22"/>
    </location>
</feature>
<gene>
    <name evidence="2" type="primary">enhB_3</name>
    <name evidence="2" type="ORF">Llan_1928</name>
</gene>
<evidence type="ECO:0000313" key="3">
    <source>
        <dbReference type="Proteomes" id="UP000054869"/>
    </source>
</evidence>
<proteinExistence type="predicted"/>
<dbReference type="Proteomes" id="UP000054869">
    <property type="component" value="Unassembled WGS sequence"/>
</dbReference>
<sequence length="164" mass="18659">MSFRKIIMPVLMVSTIIGKVTAASVPSPFPHGCEVSGFGFNDNHLIVNDNGQQSFYLIQNRSSQPIELQRIETRDVFMSPSLTAKLEPLNWAAFASDIENLHFQCFVKENEAVKTIDCRDVLDVCQYPRVKFALSNMGNYWVSTNKPQKDVINEAIKKGIYLRW</sequence>
<protein>
    <submittedName>
        <fullName evidence="2">Enhanced entry protein EnhB</fullName>
    </submittedName>
</protein>
<dbReference type="eggNOG" id="ENOG50348JJ">
    <property type="taxonomic scope" value="Bacteria"/>
</dbReference>
<reference evidence="2 3" key="1">
    <citation type="submission" date="2015-11" db="EMBL/GenBank/DDBJ databases">
        <title>Genomic analysis of 38 Legionella species identifies large and diverse effector repertoires.</title>
        <authorList>
            <person name="Burstein D."/>
            <person name="Amaro F."/>
            <person name="Zusman T."/>
            <person name="Lifshitz Z."/>
            <person name="Cohen O."/>
            <person name="Gilbert J.A."/>
            <person name="Pupko T."/>
            <person name="Shuman H.A."/>
            <person name="Segal G."/>
        </authorList>
    </citation>
    <scope>NUCLEOTIDE SEQUENCE [LARGE SCALE GENOMIC DNA]</scope>
    <source>
        <strain evidence="2 3">ATCC 49751</strain>
    </source>
</reference>
<accession>A0A0W0VJK0</accession>
<dbReference type="AlphaFoldDB" id="A0A0W0VJK0"/>
<comment type="caution">
    <text evidence="2">The sequence shown here is derived from an EMBL/GenBank/DDBJ whole genome shotgun (WGS) entry which is preliminary data.</text>
</comment>
<name>A0A0W0VJK0_9GAMM</name>
<dbReference type="RefSeq" id="WP_028373705.1">
    <property type="nucleotide sequence ID" value="NZ_CAAAJD010000023.1"/>
</dbReference>
<dbReference type="EMBL" id="LNYI01000042">
    <property type="protein sequence ID" value="KTD20277.1"/>
    <property type="molecule type" value="Genomic_DNA"/>
</dbReference>
<organism evidence="2 3">
    <name type="scientific">Legionella lansingensis</name>
    <dbReference type="NCBI Taxonomy" id="45067"/>
    <lineage>
        <taxon>Bacteria</taxon>
        <taxon>Pseudomonadati</taxon>
        <taxon>Pseudomonadota</taxon>
        <taxon>Gammaproteobacteria</taxon>
        <taxon>Legionellales</taxon>
        <taxon>Legionellaceae</taxon>
        <taxon>Legionella</taxon>
    </lineage>
</organism>
<keyword evidence="1" id="KW-0732">Signal</keyword>
<keyword evidence="3" id="KW-1185">Reference proteome</keyword>
<dbReference type="PATRIC" id="fig|45067.4.peg.2018"/>
<evidence type="ECO:0000256" key="1">
    <source>
        <dbReference type="SAM" id="SignalP"/>
    </source>
</evidence>
<dbReference type="OrthoDB" id="5639597at2"/>
<dbReference type="STRING" id="45067.Llan_1928"/>
<evidence type="ECO:0000313" key="2">
    <source>
        <dbReference type="EMBL" id="KTD20277.1"/>
    </source>
</evidence>
<feature type="chain" id="PRO_5006914847" evidence="1">
    <location>
        <begin position="23"/>
        <end position="164"/>
    </location>
</feature>